<comment type="caution">
    <text evidence="1">The sequence shown here is derived from an EMBL/GenBank/DDBJ whole genome shotgun (WGS) entry which is preliminary data.</text>
</comment>
<dbReference type="SUPFAM" id="SSF48613">
    <property type="entry name" value="Heme oxygenase-like"/>
    <property type="match status" value="1"/>
</dbReference>
<sequence length="195" mass="22662">MENTFRKKLYTSTKELHNALEHIFKFNDGINEEKLDLFYNTMLIARYYCKPLLENLATCHVNTYNEHLINALKKDLKLIDYSITNEVEKYRYCNFKSINFSTQLGAYYVFAGSAAGAKVLLASAKKQTIIKPFYYFTALANSSQEQMNSLKELLSKREFIESEVIESAQNTFNLIYQIATNELQKRNTKLQGIRS</sequence>
<evidence type="ECO:0000313" key="1">
    <source>
        <dbReference type="EMBL" id="MDO5972910.1"/>
    </source>
</evidence>
<protein>
    <recommendedName>
        <fullName evidence="3">Heme oxygenase</fullName>
    </recommendedName>
</protein>
<gene>
    <name evidence="1" type="ORF">Q4Q40_01830</name>
</gene>
<proteinExistence type="predicted"/>
<dbReference type="RefSeq" id="WP_303299967.1">
    <property type="nucleotide sequence ID" value="NZ_BAABDA010000042.1"/>
</dbReference>
<dbReference type="EMBL" id="JAUOEL010000001">
    <property type="protein sequence ID" value="MDO5972910.1"/>
    <property type="molecule type" value="Genomic_DNA"/>
</dbReference>
<reference evidence="1" key="1">
    <citation type="submission" date="2023-07" db="EMBL/GenBank/DDBJ databases">
        <title>Two novel species in the genus Flavivirga.</title>
        <authorList>
            <person name="Kwon K."/>
        </authorList>
    </citation>
    <scope>NUCLEOTIDE SEQUENCE</scope>
    <source>
        <strain evidence="1">KACC 14158</strain>
    </source>
</reference>
<dbReference type="Gene3D" id="1.20.910.10">
    <property type="entry name" value="Heme oxygenase-like"/>
    <property type="match status" value="1"/>
</dbReference>
<dbReference type="Proteomes" id="UP001176806">
    <property type="component" value="Unassembled WGS sequence"/>
</dbReference>
<evidence type="ECO:0008006" key="3">
    <source>
        <dbReference type="Google" id="ProtNLM"/>
    </source>
</evidence>
<keyword evidence="2" id="KW-1185">Reference proteome</keyword>
<evidence type="ECO:0000313" key="2">
    <source>
        <dbReference type="Proteomes" id="UP001176806"/>
    </source>
</evidence>
<dbReference type="InterPro" id="IPR016084">
    <property type="entry name" value="Haem_Oase-like_multi-hlx"/>
</dbReference>
<name>A0ABT8WIG1_9FLAO</name>
<accession>A0ABT8WIG1</accession>
<organism evidence="1 2">
    <name type="scientific">Flavivirga jejuensis</name>
    <dbReference type="NCBI Taxonomy" id="870487"/>
    <lineage>
        <taxon>Bacteria</taxon>
        <taxon>Pseudomonadati</taxon>
        <taxon>Bacteroidota</taxon>
        <taxon>Flavobacteriia</taxon>
        <taxon>Flavobacteriales</taxon>
        <taxon>Flavobacteriaceae</taxon>
        <taxon>Flavivirga</taxon>
    </lineage>
</organism>